<feature type="compositionally biased region" description="Basic residues" evidence="1">
    <location>
        <begin position="50"/>
        <end position="61"/>
    </location>
</feature>
<evidence type="ECO:0000256" key="1">
    <source>
        <dbReference type="SAM" id="MobiDB-lite"/>
    </source>
</evidence>
<accession>A0ABT3Z3H1</accession>
<evidence type="ECO:0000313" key="2">
    <source>
        <dbReference type="EMBL" id="MCY0146315.1"/>
    </source>
</evidence>
<keyword evidence="3" id="KW-1185">Reference proteome</keyword>
<proteinExistence type="predicted"/>
<gene>
    <name evidence="2" type="ORF">OEG84_00915</name>
</gene>
<reference evidence="2" key="1">
    <citation type="submission" date="2022-10" db="EMBL/GenBank/DDBJ databases">
        <title>Hoeflea sp. G2-23, isolated from marine algae.</title>
        <authorList>
            <person name="Kristyanto S."/>
            <person name="Kim J.M."/>
            <person name="Jeon C.O."/>
        </authorList>
    </citation>
    <scope>NUCLEOTIDE SEQUENCE</scope>
    <source>
        <strain evidence="2">G2-23</strain>
    </source>
</reference>
<dbReference type="RefSeq" id="WP_267651994.1">
    <property type="nucleotide sequence ID" value="NZ_JAOVZR010000001.1"/>
</dbReference>
<protein>
    <submittedName>
        <fullName evidence="2">Uncharacterized protein</fullName>
    </submittedName>
</protein>
<evidence type="ECO:0000313" key="3">
    <source>
        <dbReference type="Proteomes" id="UP001073227"/>
    </source>
</evidence>
<dbReference type="EMBL" id="JAOVZR010000001">
    <property type="protein sequence ID" value="MCY0146315.1"/>
    <property type="molecule type" value="Genomic_DNA"/>
</dbReference>
<dbReference type="Proteomes" id="UP001073227">
    <property type="component" value="Unassembled WGS sequence"/>
</dbReference>
<feature type="region of interest" description="Disordered" evidence="1">
    <location>
        <begin position="31"/>
        <end position="61"/>
    </location>
</feature>
<comment type="caution">
    <text evidence="2">The sequence shown here is derived from an EMBL/GenBank/DDBJ whole genome shotgun (WGS) entry which is preliminary data.</text>
</comment>
<sequence length="61" mass="6607">MAHPPGKAGATTGQVLMFTGVRREVIKATPDLYAPAQHEPMFEDPAPGKPRGKKPRRGKRA</sequence>
<organism evidence="2 3">
    <name type="scientific">Hoeflea algicola</name>
    <dbReference type="NCBI Taxonomy" id="2983763"/>
    <lineage>
        <taxon>Bacteria</taxon>
        <taxon>Pseudomonadati</taxon>
        <taxon>Pseudomonadota</taxon>
        <taxon>Alphaproteobacteria</taxon>
        <taxon>Hyphomicrobiales</taxon>
        <taxon>Rhizobiaceae</taxon>
        <taxon>Hoeflea</taxon>
    </lineage>
</organism>
<name>A0ABT3Z3H1_9HYPH</name>